<organism evidence="1 2">
    <name type="scientific">Zavarzinia aquatilis</name>
    <dbReference type="NCBI Taxonomy" id="2211142"/>
    <lineage>
        <taxon>Bacteria</taxon>
        <taxon>Pseudomonadati</taxon>
        <taxon>Pseudomonadota</taxon>
        <taxon>Alphaproteobacteria</taxon>
        <taxon>Rhodospirillales</taxon>
        <taxon>Zavarziniaceae</taxon>
        <taxon>Zavarzinia</taxon>
    </lineage>
</organism>
<accession>A0A317EFU1</accession>
<dbReference type="AlphaFoldDB" id="A0A317EFU1"/>
<dbReference type="OrthoDB" id="7875767at2"/>
<evidence type="ECO:0000313" key="1">
    <source>
        <dbReference type="EMBL" id="PWR25166.1"/>
    </source>
</evidence>
<sequence length="150" mass="15912">MNVSDGPGAAEFWRWSIACYDRPGVAAFCLDLQDRLGRDVNLVLLLVFLAGQGFRPLSPTEIAAVERAAAPFRQWALLPARARRRALKAAGGPEYAAAKAAELDLERESQRQMLAAAPRLGRDSRPAPEIAAASLAAYGVTGAGVLLAGL</sequence>
<dbReference type="InterPro" id="IPR012659">
    <property type="entry name" value="CHP02444"/>
</dbReference>
<gene>
    <name evidence="1" type="ORF">DKG74_05220</name>
</gene>
<dbReference type="NCBIfam" id="TIGR02444">
    <property type="entry name" value="TIGR02444 family protein"/>
    <property type="match status" value="1"/>
</dbReference>
<keyword evidence="2" id="KW-1185">Reference proteome</keyword>
<evidence type="ECO:0000313" key="2">
    <source>
        <dbReference type="Proteomes" id="UP000245461"/>
    </source>
</evidence>
<reference evidence="1 2" key="1">
    <citation type="submission" date="2018-05" db="EMBL/GenBank/DDBJ databases">
        <title>Zavarzinia sp. HR-AS.</title>
        <authorList>
            <person name="Lee Y."/>
            <person name="Jeon C.O."/>
        </authorList>
    </citation>
    <scope>NUCLEOTIDE SEQUENCE [LARGE SCALE GENOMIC DNA]</scope>
    <source>
        <strain evidence="1 2">HR-AS</strain>
    </source>
</reference>
<name>A0A317EFU1_9PROT</name>
<comment type="caution">
    <text evidence="1">The sequence shown here is derived from an EMBL/GenBank/DDBJ whole genome shotgun (WGS) entry which is preliminary data.</text>
</comment>
<dbReference type="Proteomes" id="UP000245461">
    <property type="component" value="Unassembled WGS sequence"/>
</dbReference>
<dbReference type="EMBL" id="QGLE01000002">
    <property type="protein sequence ID" value="PWR25166.1"/>
    <property type="molecule type" value="Genomic_DNA"/>
</dbReference>
<dbReference type="Pfam" id="PF09523">
    <property type="entry name" value="DUF2390"/>
    <property type="match status" value="1"/>
</dbReference>
<proteinExistence type="predicted"/>
<dbReference type="RefSeq" id="WP_109903339.1">
    <property type="nucleotide sequence ID" value="NZ_QGLE01000002.1"/>
</dbReference>
<protein>
    <submittedName>
        <fullName evidence="1">TIGR02444 family protein</fullName>
    </submittedName>
</protein>